<dbReference type="EMBL" id="JAWCTQ010000002">
    <property type="protein sequence ID" value="MDT9681062.1"/>
    <property type="molecule type" value="Genomic_DNA"/>
</dbReference>
<keyword evidence="2" id="KW-1185">Reference proteome</keyword>
<proteinExistence type="predicted"/>
<dbReference type="Proteomes" id="UP001250181">
    <property type="component" value="Unassembled WGS sequence"/>
</dbReference>
<gene>
    <name evidence="1" type="ORF">RND61_03065</name>
</gene>
<accession>A0ABU3QE72</accession>
<comment type="caution">
    <text evidence="1">The sequence shown here is derived from an EMBL/GenBank/DDBJ whole genome shotgun (WGS) entry which is preliminary data.</text>
</comment>
<protein>
    <recommendedName>
        <fullName evidence="3">Transposase</fullName>
    </recommendedName>
</protein>
<evidence type="ECO:0008006" key="3">
    <source>
        <dbReference type="Google" id="ProtNLM"/>
    </source>
</evidence>
<organism evidence="1 2">
    <name type="scientific">Streptomyces tamarix</name>
    <dbReference type="NCBI Taxonomy" id="3078565"/>
    <lineage>
        <taxon>Bacteria</taxon>
        <taxon>Bacillati</taxon>
        <taxon>Actinomycetota</taxon>
        <taxon>Actinomycetes</taxon>
        <taxon>Kitasatosporales</taxon>
        <taxon>Streptomycetaceae</taxon>
        <taxon>Streptomyces</taxon>
    </lineage>
</organism>
<sequence length="102" mass="11572">MDEGFAGRDFEAFRTERLCVHPVRPDRKDGSARHGEITRVRQWIEAVIDTLKDRLGLEQHGGRTPASVFARTGQRLLALTAAIRHHRTTGAPVRRSLIAYDR</sequence>
<reference evidence="1 2" key="1">
    <citation type="submission" date="2023-09" db="EMBL/GenBank/DDBJ databases">
        <title>Streptomyces sp. nov.: A antagonism against Alternaria gaisen Producing Streptochlin, Isolated from Tamarix root soil.</title>
        <authorList>
            <person name="Chen Y."/>
        </authorList>
    </citation>
    <scope>NUCLEOTIDE SEQUENCE [LARGE SCALE GENOMIC DNA]</scope>
    <source>
        <strain evidence="1 2">TRM76323</strain>
    </source>
</reference>
<evidence type="ECO:0000313" key="1">
    <source>
        <dbReference type="EMBL" id="MDT9681062.1"/>
    </source>
</evidence>
<evidence type="ECO:0000313" key="2">
    <source>
        <dbReference type="Proteomes" id="UP001250181"/>
    </source>
</evidence>
<dbReference type="RefSeq" id="WP_315876052.1">
    <property type="nucleotide sequence ID" value="NZ_JAWCTQ010000002.1"/>
</dbReference>
<name>A0ABU3QE72_9ACTN</name>